<reference evidence="2 3" key="1">
    <citation type="submission" date="2017-11" db="EMBL/GenBank/DDBJ databases">
        <title>De novo assembly and phasing of dikaryotic genomes from two isolates of Puccinia coronata f. sp. avenae, the causal agent of oat crown rust.</title>
        <authorList>
            <person name="Miller M.E."/>
            <person name="Zhang Y."/>
            <person name="Omidvar V."/>
            <person name="Sperschneider J."/>
            <person name="Schwessinger B."/>
            <person name="Raley C."/>
            <person name="Palmer J.M."/>
            <person name="Garnica D."/>
            <person name="Upadhyaya N."/>
            <person name="Rathjen J."/>
            <person name="Taylor J.M."/>
            <person name="Park R.F."/>
            <person name="Dodds P.N."/>
            <person name="Hirsch C.D."/>
            <person name="Kianian S.F."/>
            <person name="Figueroa M."/>
        </authorList>
    </citation>
    <scope>NUCLEOTIDE SEQUENCE [LARGE SCALE GENOMIC DNA]</scope>
    <source>
        <strain evidence="2">12NC29</strain>
    </source>
</reference>
<dbReference type="AlphaFoldDB" id="A0A2N5UD64"/>
<evidence type="ECO:0000313" key="3">
    <source>
        <dbReference type="Proteomes" id="UP000235388"/>
    </source>
</evidence>
<proteinExistence type="predicted"/>
<organism evidence="2 3">
    <name type="scientific">Puccinia coronata f. sp. avenae</name>
    <dbReference type="NCBI Taxonomy" id="200324"/>
    <lineage>
        <taxon>Eukaryota</taxon>
        <taxon>Fungi</taxon>
        <taxon>Dikarya</taxon>
        <taxon>Basidiomycota</taxon>
        <taxon>Pucciniomycotina</taxon>
        <taxon>Pucciniomycetes</taxon>
        <taxon>Pucciniales</taxon>
        <taxon>Pucciniaceae</taxon>
        <taxon>Puccinia</taxon>
    </lineage>
</organism>
<name>A0A2N5UD64_9BASI</name>
<sequence length="192" mass="20827">MPSTAAVQPLNQSTQPKSTMSAQTKILRTHNVLLHYSSDTPAKPRHPLERAGTSNECPPEEGDHPIINASGVQAISPDSNRSIMPTTLTKLRSVISSTSKTLVPLTCATRGEIEGNSEDKDGASVANPGRVADDGFKVGSFHFDDEVPWAILVEKLSLSHEMVSCRSDHAPRYKSHLLVRVVNPMPNVKLLE</sequence>
<evidence type="ECO:0000256" key="1">
    <source>
        <dbReference type="SAM" id="MobiDB-lite"/>
    </source>
</evidence>
<accession>A0A2N5UD64</accession>
<protein>
    <submittedName>
        <fullName evidence="2">Uncharacterized protein</fullName>
    </submittedName>
</protein>
<feature type="region of interest" description="Disordered" evidence="1">
    <location>
        <begin position="37"/>
        <end position="61"/>
    </location>
</feature>
<dbReference type="EMBL" id="PGCJ01000253">
    <property type="protein sequence ID" value="PLW35693.1"/>
    <property type="molecule type" value="Genomic_DNA"/>
</dbReference>
<gene>
    <name evidence="2" type="ORF">PCANC_13827</name>
</gene>
<evidence type="ECO:0000313" key="2">
    <source>
        <dbReference type="EMBL" id="PLW35693.1"/>
    </source>
</evidence>
<comment type="caution">
    <text evidence="2">The sequence shown here is derived from an EMBL/GenBank/DDBJ whole genome shotgun (WGS) entry which is preliminary data.</text>
</comment>
<feature type="region of interest" description="Disordered" evidence="1">
    <location>
        <begin position="1"/>
        <end position="22"/>
    </location>
</feature>
<keyword evidence="3" id="KW-1185">Reference proteome</keyword>
<dbReference type="Proteomes" id="UP000235388">
    <property type="component" value="Unassembled WGS sequence"/>
</dbReference>